<evidence type="ECO:0000313" key="5">
    <source>
        <dbReference type="RefSeq" id="XP_018321982.1"/>
    </source>
</evidence>
<dbReference type="GO" id="GO:0003677">
    <property type="term" value="F:DNA binding"/>
    <property type="evidence" value="ECO:0007669"/>
    <property type="project" value="InterPro"/>
</dbReference>
<dbReference type="Proteomes" id="UP000192223">
    <property type="component" value="Unplaced"/>
</dbReference>
<gene>
    <name evidence="5" type="primary">LOC108734800</name>
</gene>
<dbReference type="PANTHER" id="PTHR12243">
    <property type="entry name" value="MADF DOMAIN TRANSCRIPTION FACTOR"/>
    <property type="match status" value="1"/>
</dbReference>
<dbReference type="InParanoid" id="A0A1W4WNE2"/>
<dbReference type="PROSITE" id="PS51031">
    <property type="entry name" value="BESS"/>
    <property type="match status" value="1"/>
</dbReference>
<dbReference type="InterPro" id="IPR004210">
    <property type="entry name" value="BESS_motif"/>
</dbReference>
<keyword evidence="1" id="KW-0539">Nucleus</keyword>
<dbReference type="SMART" id="SM00595">
    <property type="entry name" value="MADF"/>
    <property type="match status" value="1"/>
</dbReference>
<evidence type="ECO:0000259" key="3">
    <source>
        <dbReference type="PROSITE" id="PS51031"/>
    </source>
</evidence>
<feature type="domain" description="BESS" evidence="3">
    <location>
        <begin position="173"/>
        <end position="212"/>
    </location>
</feature>
<dbReference type="PROSITE" id="PS51029">
    <property type="entry name" value="MADF"/>
    <property type="match status" value="1"/>
</dbReference>
<feature type="domain" description="MADF" evidence="2">
    <location>
        <begin position="6"/>
        <end position="90"/>
    </location>
</feature>
<dbReference type="InterPro" id="IPR006578">
    <property type="entry name" value="MADF-dom"/>
</dbReference>
<dbReference type="KEGG" id="apln:108734800"/>
<dbReference type="InterPro" id="IPR039353">
    <property type="entry name" value="TF_Adf1"/>
</dbReference>
<sequence length="221" mass="26355">MLNVSELIEEVKQRPLLWDRSATVDGPESITTTRDELWQEIATKLQITKDQGRTKWKMLRDTYRKLIFKKLHIRKWRYMKEMEFLRETLLTAPWNKAKPRTQIRIKTESVDDDAAYVTDTVITDPLQYPETNDMSQEDFTQNSSLNQEIKSKVFGGSVPHRERTEKIVWMAAQDHDLQFLLSLHGHFKEIPPHRKLPLRMKIEELILEEIYKRRDNEMSES</sequence>
<dbReference type="PANTHER" id="PTHR12243:SF67">
    <property type="entry name" value="COREPRESSOR OF PANGOLIN, ISOFORM A-RELATED"/>
    <property type="match status" value="1"/>
</dbReference>
<keyword evidence="4" id="KW-1185">Reference proteome</keyword>
<evidence type="ECO:0000259" key="2">
    <source>
        <dbReference type="PROSITE" id="PS51029"/>
    </source>
</evidence>
<comment type="subcellular location">
    <subcellularLocation>
        <location evidence="1">Nucleus</location>
    </subcellularLocation>
</comment>
<organism evidence="4 5">
    <name type="scientific">Agrilus planipennis</name>
    <name type="common">Emerald ash borer</name>
    <name type="synonym">Agrilus marcopoli</name>
    <dbReference type="NCBI Taxonomy" id="224129"/>
    <lineage>
        <taxon>Eukaryota</taxon>
        <taxon>Metazoa</taxon>
        <taxon>Ecdysozoa</taxon>
        <taxon>Arthropoda</taxon>
        <taxon>Hexapoda</taxon>
        <taxon>Insecta</taxon>
        <taxon>Pterygota</taxon>
        <taxon>Neoptera</taxon>
        <taxon>Endopterygota</taxon>
        <taxon>Coleoptera</taxon>
        <taxon>Polyphaga</taxon>
        <taxon>Elateriformia</taxon>
        <taxon>Buprestoidea</taxon>
        <taxon>Buprestidae</taxon>
        <taxon>Agrilinae</taxon>
        <taxon>Agrilus</taxon>
    </lineage>
</organism>
<dbReference type="GO" id="GO:0006357">
    <property type="term" value="P:regulation of transcription by RNA polymerase II"/>
    <property type="evidence" value="ECO:0007669"/>
    <property type="project" value="TreeGrafter"/>
</dbReference>
<dbReference type="Pfam" id="PF10545">
    <property type="entry name" value="MADF_DNA_bdg"/>
    <property type="match status" value="1"/>
</dbReference>
<reference evidence="5" key="1">
    <citation type="submission" date="2025-08" db="UniProtKB">
        <authorList>
            <consortium name="RefSeq"/>
        </authorList>
    </citation>
    <scope>IDENTIFICATION</scope>
    <source>
        <tissue evidence="5">Entire body</tissue>
    </source>
</reference>
<evidence type="ECO:0000256" key="1">
    <source>
        <dbReference type="PROSITE-ProRule" id="PRU00371"/>
    </source>
</evidence>
<dbReference type="GeneID" id="108734800"/>
<protein>
    <submittedName>
        <fullName evidence="5">Uncharacterized protein LOC108734800</fullName>
    </submittedName>
</protein>
<dbReference type="Pfam" id="PF02944">
    <property type="entry name" value="BESS"/>
    <property type="match status" value="1"/>
</dbReference>
<dbReference type="STRING" id="224129.A0A1W4WNE2"/>
<dbReference type="AlphaFoldDB" id="A0A1W4WNE2"/>
<evidence type="ECO:0000313" key="4">
    <source>
        <dbReference type="Proteomes" id="UP000192223"/>
    </source>
</evidence>
<proteinExistence type="predicted"/>
<dbReference type="GO" id="GO:0005667">
    <property type="term" value="C:transcription regulator complex"/>
    <property type="evidence" value="ECO:0007669"/>
    <property type="project" value="TreeGrafter"/>
</dbReference>
<dbReference type="FunCoup" id="A0A1W4WNE2">
    <property type="interactions" value="22"/>
</dbReference>
<dbReference type="OrthoDB" id="5984255at2759"/>
<name>A0A1W4WNE2_AGRPL</name>
<dbReference type="RefSeq" id="XP_018321982.1">
    <property type="nucleotide sequence ID" value="XM_018466480.2"/>
</dbReference>
<dbReference type="GO" id="GO:0005634">
    <property type="term" value="C:nucleus"/>
    <property type="evidence" value="ECO:0007669"/>
    <property type="project" value="UniProtKB-SubCell"/>
</dbReference>
<accession>A0A1W4WNE2</accession>